<proteinExistence type="predicted"/>
<evidence type="ECO:0000313" key="2">
    <source>
        <dbReference type="EMBL" id="TGO63334.1"/>
    </source>
</evidence>
<feature type="transmembrane region" description="Helical" evidence="1">
    <location>
        <begin position="253"/>
        <end position="271"/>
    </location>
</feature>
<dbReference type="AlphaFoldDB" id="A0A4Z1IRM8"/>
<keyword evidence="1" id="KW-0472">Membrane</keyword>
<organism evidence="2 3">
    <name type="scientific">Botryotinia narcissicola</name>
    <dbReference type="NCBI Taxonomy" id="278944"/>
    <lineage>
        <taxon>Eukaryota</taxon>
        <taxon>Fungi</taxon>
        <taxon>Dikarya</taxon>
        <taxon>Ascomycota</taxon>
        <taxon>Pezizomycotina</taxon>
        <taxon>Leotiomycetes</taxon>
        <taxon>Helotiales</taxon>
        <taxon>Sclerotiniaceae</taxon>
        <taxon>Botryotinia</taxon>
    </lineage>
</organism>
<reference evidence="2 3" key="1">
    <citation type="submission" date="2017-12" db="EMBL/GenBank/DDBJ databases">
        <title>Comparative genomics of Botrytis spp.</title>
        <authorList>
            <person name="Valero-Jimenez C.A."/>
            <person name="Tapia P."/>
            <person name="Veloso J."/>
            <person name="Silva-Moreno E."/>
            <person name="Staats M."/>
            <person name="Valdes J.H."/>
            <person name="Van Kan J.A.L."/>
        </authorList>
    </citation>
    <scope>NUCLEOTIDE SEQUENCE [LARGE SCALE GENOMIC DNA]</scope>
    <source>
        <strain evidence="2 3">MUCL2120</strain>
    </source>
</reference>
<protein>
    <submittedName>
        <fullName evidence="2">Uncharacterized protein</fullName>
    </submittedName>
</protein>
<keyword evidence="1" id="KW-1133">Transmembrane helix</keyword>
<feature type="transmembrane region" description="Helical" evidence="1">
    <location>
        <begin position="97"/>
        <end position="115"/>
    </location>
</feature>
<gene>
    <name evidence="2" type="ORF">BOTNAR_0101g00060</name>
</gene>
<sequence length="440" mass="50723">MAELAECPKPSFWAVFIGLAEQAVWYVFIVPRIQLIMTNTDPSEFSNKEIAETVASLTIESTMSPLPFELSQIITMVLGFMVLMQSSLLTSPSNLMWLMKSIISIMYEFILKPYIMLYKLVGPAKLLYLALDTFCIFAFIAFCYLYHGSIAGLGWVVNIYQPRKAQTIAGFPNIPPDCQLQECTIYLSAWCNKPLNLKAMRFNLERKSDDAIEVSKGDQKFVLGWKSIISSTSTEFVVRSKEMVRDLRARVRWTHAALLLLLVLIIQIPAVSTNAQLIPGIILQCPGWAARLFLTCYRYIEAAVITNAQLVPGLFDQCLVAAKEVLLYGYQCLREVFLGVTASFSNFDYEGMNEEFRKERRNEGMRAVEVEDGYEVVYDSKQAFITRFRNVNKIVRDNLFNLFWLWFFYSFMPYILHLLKETIRRGEERRRAEIRRAERP</sequence>
<keyword evidence="3" id="KW-1185">Reference proteome</keyword>
<feature type="transmembrane region" description="Helical" evidence="1">
    <location>
        <begin position="127"/>
        <end position="146"/>
    </location>
</feature>
<evidence type="ECO:0000256" key="1">
    <source>
        <dbReference type="SAM" id="Phobius"/>
    </source>
</evidence>
<evidence type="ECO:0000313" key="3">
    <source>
        <dbReference type="Proteomes" id="UP000297452"/>
    </source>
</evidence>
<dbReference type="OrthoDB" id="3538897at2759"/>
<keyword evidence="1" id="KW-0812">Transmembrane</keyword>
<feature type="transmembrane region" description="Helical" evidence="1">
    <location>
        <begin position="399"/>
        <end position="419"/>
    </location>
</feature>
<accession>A0A4Z1IRM8</accession>
<name>A0A4Z1IRM8_9HELO</name>
<feature type="transmembrane region" description="Helical" evidence="1">
    <location>
        <begin position="70"/>
        <end position="90"/>
    </location>
</feature>
<feature type="transmembrane region" description="Helical" evidence="1">
    <location>
        <begin position="12"/>
        <end position="33"/>
    </location>
</feature>
<dbReference type="EMBL" id="PQXJ01000101">
    <property type="protein sequence ID" value="TGO63334.1"/>
    <property type="molecule type" value="Genomic_DNA"/>
</dbReference>
<comment type="caution">
    <text evidence="2">The sequence shown here is derived from an EMBL/GenBank/DDBJ whole genome shotgun (WGS) entry which is preliminary data.</text>
</comment>
<dbReference type="Proteomes" id="UP000297452">
    <property type="component" value="Unassembled WGS sequence"/>
</dbReference>